<dbReference type="EMBL" id="UINC01184543">
    <property type="protein sequence ID" value="SVD95805.1"/>
    <property type="molecule type" value="Genomic_DNA"/>
</dbReference>
<sequence length="23" mass="2638">GVVMENFFSGIFTLEKLVVVFDF</sequence>
<feature type="non-terminal residue" evidence="1">
    <location>
        <position position="1"/>
    </location>
</feature>
<reference evidence="1" key="1">
    <citation type="submission" date="2018-05" db="EMBL/GenBank/DDBJ databases">
        <authorList>
            <person name="Lanie J.A."/>
            <person name="Ng W.-L."/>
            <person name="Kazmierczak K.M."/>
            <person name="Andrzejewski T.M."/>
            <person name="Davidsen T.M."/>
            <person name="Wayne K.J."/>
            <person name="Tettelin H."/>
            <person name="Glass J.I."/>
            <person name="Rusch D."/>
            <person name="Podicherti R."/>
            <person name="Tsui H.-C.T."/>
            <person name="Winkler M.E."/>
        </authorList>
    </citation>
    <scope>NUCLEOTIDE SEQUENCE</scope>
</reference>
<accession>A0A382ZL39</accession>
<evidence type="ECO:0000313" key="1">
    <source>
        <dbReference type="EMBL" id="SVD95805.1"/>
    </source>
</evidence>
<name>A0A382ZL39_9ZZZZ</name>
<dbReference type="AlphaFoldDB" id="A0A382ZL39"/>
<gene>
    <name evidence="1" type="ORF">METZ01_LOCUS448659</name>
</gene>
<proteinExistence type="predicted"/>
<protein>
    <submittedName>
        <fullName evidence="1">Uncharacterized protein</fullName>
    </submittedName>
</protein>
<organism evidence="1">
    <name type="scientific">marine metagenome</name>
    <dbReference type="NCBI Taxonomy" id="408172"/>
    <lineage>
        <taxon>unclassified sequences</taxon>
        <taxon>metagenomes</taxon>
        <taxon>ecological metagenomes</taxon>
    </lineage>
</organism>